<sequence length="101" mass="11177">MLFSHGNETKRRVEIHTVPATQRRGHNDGGEKFTRSSLYSPSGHVAHSYSSGSLGELQFGNTNVGPAWTPPNRSQTRLHSRRSQSREDLVSSMAEGNTMKP</sequence>
<evidence type="ECO:0000313" key="3">
    <source>
        <dbReference type="Proteomes" id="UP001567538"/>
    </source>
</evidence>
<dbReference type="Proteomes" id="UP001567538">
    <property type="component" value="Unassembled WGS sequence"/>
</dbReference>
<organism evidence="2 3">
    <name type="scientific">Salvia divinorum</name>
    <name type="common">Maria pastora</name>
    <name type="synonym">Diviner's sage</name>
    <dbReference type="NCBI Taxonomy" id="28513"/>
    <lineage>
        <taxon>Eukaryota</taxon>
        <taxon>Viridiplantae</taxon>
        <taxon>Streptophyta</taxon>
        <taxon>Embryophyta</taxon>
        <taxon>Tracheophyta</taxon>
        <taxon>Spermatophyta</taxon>
        <taxon>Magnoliopsida</taxon>
        <taxon>eudicotyledons</taxon>
        <taxon>Gunneridae</taxon>
        <taxon>Pentapetalae</taxon>
        <taxon>asterids</taxon>
        <taxon>lamiids</taxon>
        <taxon>Lamiales</taxon>
        <taxon>Lamiaceae</taxon>
        <taxon>Nepetoideae</taxon>
        <taxon>Mentheae</taxon>
        <taxon>Salviinae</taxon>
        <taxon>Salvia</taxon>
        <taxon>Salvia subgen. Calosphace</taxon>
    </lineage>
</organism>
<keyword evidence="2" id="KW-0378">Hydrolase</keyword>
<accession>A0ABD1FUH1</accession>
<evidence type="ECO:0000256" key="1">
    <source>
        <dbReference type="SAM" id="MobiDB-lite"/>
    </source>
</evidence>
<comment type="caution">
    <text evidence="2">The sequence shown here is derived from an EMBL/GenBank/DDBJ whole genome shotgun (WGS) entry which is preliminary data.</text>
</comment>
<evidence type="ECO:0000313" key="2">
    <source>
        <dbReference type="EMBL" id="KAL1535477.1"/>
    </source>
</evidence>
<feature type="compositionally biased region" description="Basic and acidic residues" evidence="1">
    <location>
        <begin position="25"/>
        <end position="34"/>
    </location>
</feature>
<dbReference type="EC" id="3.6.1.5" evidence="2"/>
<keyword evidence="3" id="KW-1185">Reference proteome</keyword>
<proteinExistence type="predicted"/>
<dbReference type="AlphaFoldDB" id="A0ABD1FUH1"/>
<dbReference type="GO" id="GO:0004050">
    <property type="term" value="F:apyrase activity"/>
    <property type="evidence" value="ECO:0007669"/>
    <property type="project" value="UniProtKB-EC"/>
</dbReference>
<feature type="region of interest" description="Disordered" evidence="1">
    <location>
        <begin position="1"/>
        <end position="101"/>
    </location>
</feature>
<protein>
    <submittedName>
        <fullName evidence="2">Apyrase</fullName>
        <ecNumber evidence="2">3.6.1.5</ecNumber>
    </submittedName>
</protein>
<reference evidence="2 3" key="1">
    <citation type="submission" date="2024-06" db="EMBL/GenBank/DDBJ databases">
        <title>A chromosome level genome sequence of Diviner's sage (Salvia divinorum).</title>
        <authorList>
            <person name="Ford S.A."/>
            <person name="Ro D.-K."/>
            <person name="Ness R.W."/>
            <person name="Phillips M.A."/>
        </authorList>
    </citation>
    <scope>NUCLEOTIDE SEQUENCE [LARGE SCALE GENOMIC DNA]</scope>
    <source>
        <strain evidence="2">SAF-2024a</strain>
        <tissue evidence="2">Leaf</tissue>
    </source>
</reference>
<dbReference type="EMBL" id="JBEAFC010000011">
    <property type="protein sequence ID" value="KAL1535477.1"/>
    <property type="molecule type" value="Genomic_DNA"/>
</dbReference>
<gene>
    <name evidence="2" type="ORF">AAHA92_28250</name>
</gene>
<feature type="compositionally biased region" description="Polar residues" evidence="1">
    <location>
        <begin position="48"/>
        <end position="64"/>
    </location>
</feature>
<name>A0ABD1FUH1_SALDI</name>